<dbReference type="RefSeq" id="WP_085793188.1">
    <property type="nucleotide sequence ID" value="NZ_FWFK01000007.1"/>
</dbReference>
<proteinExistence type="predicted"/>
<keyword evidence="2" id="KW-1185">Reference proteome</keyword>
<protein>
    <recommendedName>
        <fullName evidence="3">Tellurite resistance protein TerB</fullName>
    </recommendedName>
</protein>
<name>A0A1X7A1Q4_9RHOB</name>
<dbReference type="OrthoDB" id="7871207at2"/>
<evidence type="ECO:0000313" key="2">
    <source>
        <dbReference type="Proteomes" id="UP000193570"/>
    </source>
</evidence>
<organism evidence="1 2">
    <name type="scientific">Roseivivax jejudonensis</name>
    <dbReference type="NCBI Taxonomy" id="1529041"/>
    <lineage>
        <taxon>Bacteria</taxon>
        <taxon>Pseudomonadati</taxon>
        <taxon>Pseudomonadota</taxon>
        <taxon>Alphaproteobacteria</taxon>
        <taxon>Rhodobacterales</taxon>
        <taxon>Roseobacteraceae</taxon>
        <taxon>Roseivivax</taxon>
    </lineage>
</organism>
<sequence length="131" mass="14556">MSIRLIFWASRPDQAWLDPADTPLALGALAVRLDDTRLFSRIDDALARRYDLTRREAAEMRRACEEIAAHLPEPPHYESLVARHVPAEERAAFAQCLWRVADDARDCPRAVAALARSFGVPEGTVAPVGHA</sequence>
<accession>A0A1X7A1Q4</accession>
<dbReference type="AlphaFoldDB" id="A0A1X7A1Q4"/>
<reference evidence="1 2" key="1">
    <citation type="submission" date="2017-03" db="EMBL/GenBank/DDBJ databases">
        <authorList>
            <person name="Afonso C.L."/>
            <person name="Miller P.J."/>
            <person name="Scott M.A."/>
            <person name="Spackman E."/>
            <person name="Goraichik I."/>
            <person name="Dimitrov K.M."/>
            <person name="Suarez D.L."/>
            <person name="Swayne D.E."/>
        </authorList>
    </citation>
    <scope>NUCLEOTIDE SEQUENCE [LARGE SCALE GENOMIC DNA]</scope>
    <source>
        <strain evidence="1 2">CECT 8625</strain>
    </source>
</reference>
<gene>
    <name evidence="1" type="ORF">ROJ8625_03524</name>
</gene>
<evidence type="ECO:0008006" key="3">
    <source>
        <dbReference type="Google" id="ProtNLM"/>
    </source>
</evidence>
<dbReference type="EMBL" id="FWFK01000007">
    <property type="protein sequence ID" value="SLN68139.1"/>
    <property type="molecule type" value="Genomic_DNA"/>
</dbReference>
<evidence type="ECO:0000313" key="1">
    <source>
        <dbReference type="EMBL" id="SLN68139.1"/>
    </source>
</evidence>
<dbReference type="Proteomes" id="UP000193570">
    <property type="component" value="Unassembled WGS sequence"/>
</dbReference>